<evidence type="ECO:0000259" key="3">
    <source>
        <dbReference type="Pfam" id="PF14383"/>
    </source>
</evidence>
<dbReference type="RefSeq" id="XP_038975432.1">
    <property type="nucleotide sequence ID" value="XM_039119504.1"/>
</dbReference>
<dbReference type="RefSeq" id="XP_008809118.3">
    <property type="nucleotide sequence ID" value="XM_008810896.4"/>
</dbReference>
<dbReference type="InterPro" id="IPR025486">
    <property type="entry name" value="DUF4378"/>
</dbReference>
<feature type="domain" description="DUF4378" evidence="2">
    <location>
        <begin position="722"/>
        <end position="888"/>
    </location>
</feature>
<dbReference type="PANTHER" id="PTHR40836">
    <property type="entry name" value="RB1-INDUCIBLE COILED-COIL PROTEIN"/>
    <property type="match status" value="1"/>
</dbReference>
<dbReference type="Pfam" id="PF14383">
    <property type="entry name" value="VARLMGL"/>
    <property type="match status" value="1"/>
</dbReference>
<feature type="region of interest" description="Disordered" evidence="1">
    <location>
        <begin position="418"/>
        <end position="473"/>
    </location>
</feature>
<evidence type="ECO:0000259" key="2">
    <source>
        <dbReference type="Pfam" id="PF14309"/>
    </source>
</evidence>
<protein>
    <submittedName>
        <fullName evidence="5 6">Uncharacterized protein LOC103720925</fullName>
    </submittedName>
</protein>
<dbReference type="PANTHER" id="PTHR40836:SF4">
    <property type="entry name" value="RB1-INDUCIBLE COILED-COIL PROTEIN"/>
    <property type="match status" value="1"/>
</dbReference>
<feature type="compositionally biased region" description="Basic and acidic residues" evidence="1">
    <location>
        <begin position="436"/>
        <end position="458"/>
    </location>
</feature>
<feature type="domain" description="DUF3741" evidence="3">
    <location>
        <begin position="95"/>
        <end position="109"/>
    </location>
</feature>
<dbReference type="AlphaFoldDB" id="A0A8B7CY82"/>
<evidence type="ECO:0000256" key="1">
    <source>
        <dbReference type="SAM" id="MobiDB-lite"/>
    </source>
</evidence>
<feature type="compositionally biased region" description="Polar residues" evidence="1">
    <location>
        <begin position="418"/>
        <end position="431"/>
    </location>
</feature>
<proteinExistence type="predicted"/>
<gene>
    <name evidence="5 6" type="primary">LOC103720925</name>
</gene>
<reference evidence="5 6" key="1">
    <citation type="submission" date="2025-04" db="UniProtKB">
        <authorList>
            <consortium name="RefSeq"/>
        </authorList>
    </citation>
    <scope>IDENTIFICATION</scope>
    <source>
        <tissue evidence="5 6">Young leaves</tissue>
    </source>
</reference>
<evidence type="ECO:0000313" key="4">
    <source>
        <dbReference type="Proteomes" id="UP000228380"/>
    </source>
</evidence>
<organism evidence="4 5">
    <name type="scientific">Phoenix dactylifera</name>
    <name type="common">Date palm</name>
    <dbReference type="NCBI Taxonomy" id="42345"/>
    <lineage>
        <taxon>Eukaryota</taxon>
        <taxon>Viridiplantae</taxon>
        <taxon>Streptophyta</taxon>
        <taxon>Embryophyta</taxon>
        <taxon>Tracheophyta</taxon>
        <taxon>Spermatophyta</taxon>
        <taxon>Magnoliopsida</taxon>
        <taxon>Liliopsida</taxon>
        <taxon>Arecaceae</taxon>
        <taxon>Coryphoideae</taxon>
        <taxon>Phoeniceae</taxon>
        <taxon>Phoenix</taxon>
    </lineage>
</organism>
<evidence type="ECO:0000313" key="6">
    <source>
        <dbReference type="RefSeq" id="XP_038975432.1"/>
    </source>
</evidence>
<keyword evidence="4" id="KW-1185">Reference proteome</keyword>
<dbReference type="OrthoDB" id="446244at2759"/>
<dbReference type="InterPro" id="IPR032795">
    <property type="entry name" value="DUF3741-assoc"/>
</dbReference>
<dbReference type="Pfam" id="PF14309">
    <property type="entry name" value="DUF4378"/>
    <property type="match status" value="1"/>
</dbReference>
<accession>A0A8B7CY82</accession>
<name>A0A8B7CY82_PHODC</name>
<dbReference type="KEGG" id="pda:103720925"/>
<evidence type="ECO:0000313" key="5">
    <source>
        <dbReference type="RefSeq" id="XP_008809118.3"/>
    </source>
</evidence>
<dbReference type="GeneID" id="103720925"/>
<dbReference type="Proteomes" id="UP000228380">
    <property type="component" value="Unplaced"/>
</dbReference>
<sequence>MMGGLLQFFDFSHAIMSRKFLMHKKNNDGLEAPRNSLEFPKEASHSYHDIPEDIPYSFQVKQHSAKMNSFSNGAPVEKLIDQEISTRKNDRCNRPSIVARLMGMDTMPSEIKPMSHVRERKDEKSMPRQEPNEIVPTHKTSLIATPFKQTKQEIRPYDIEQDFSRSTKSLNFRKPQSREHPQEEILQKFKKEFEAWQSSRTWEHSRTLDLGNDLEQGNMQVLAQGNLNREKMASFVDSKRKLSFKETAKPKDYVSTARLKKDTLHGGVPTNEGVMTKRSQAILRNDIALRNSAKTNLAHIPLANFDKKKGRSSSPAKIVILKPCSERSDDIEESLVSSRDIIEKENNMHDFLEEVKKRLNFEIRGKSRHDTTARWTNVDTYSSERSIDPKQIARDIAKQIRETVANDFRNTLVWSDSTGSHRSKAQFNGPSSPAFFKRDAGKLSSDRQKNVLRNDTDIKTPQTANGRPGTSVPRKEAMRLRPTYDLPKKGRKEICWEDKKALTETKTRCFRHENEKSVAFDSEAVSPRYLVRSHSAPISGTTFRKNLLEDQHLLTGAHNCRKHDGYAPTSEEGRRRKKTGFNFKSRVSNFKGKFFGKKIHSMDEMAQDDIPYVKSVATAPSGVLNIRIAQENSTEVPPSPVSVSSSSFDEICRPSYPSPVSPLEGPFAEDCSSSQVFGELSSELPEMKNLLEQGDNNATEKVATEGRLDEDEAVEAEDPAKAYIRDVLVTAGLYEGQRYDQVFSRWIPLTKPISQWVFEKVEELYDKNWKVNDGEPLLHNGNANVGHKMLFDLINEALPRVIQTTMTSSTFKTWILGPKRLPHGKKLLDDVWRQMEIHTNPQRDASYSLDNLAARDLSMNPWSGVLHDDIDAMGMEMECIILGELIDEFMWDICSYT</sequence>